<evidence type="ECO:0000313" key="1">
    <source>
        <dbReference type="EMBL" id="GAJ23886.1"/>
    </source>
</evidence>
<evidence type="ECO:0008006" key="2">
    <source>
        <dbReference type="Google" id="ProtNLM"/>
    </source>
</evidence>
<gene>
    <name evidence="1" type="ORF">S12H4_55951</name>
</gene>
<accession>X1VXP8</accession>
<dbReference type="AlphaFoldDB" id="X1VXP8"/>
<feature type="non-terminal residue" evidence="1">
    <location>
        <position position="1"/>
    </location>
</feature>
<reference evidence="1" key="1">
    <citation type="journal article" date="2014" name="Front. Microbiol.">
        <title>High frequency of phylogenetically diverse reductive dehalogenase-homologous genes in deep subseafloor sedimentary metagenomes.</title>
        <authorList>
            <person name="Kawai M."/>
            <person name="Futagami T."/>
            <person name="Toyoda A."/>
            <person name="Takaki Y."/>
            <person name="Nishi S."/>
            <person name="Hori S."/>
            <person name="Arai W."/>
            <person name="Tsubouchi T."/>
            <person name="Morono Y."/>
            <person name="Uchiyama I."/>
            <person name="Ito T."/>
            <person name="Fujiyama A."/>
            <person name="Inagaki F."/>
            <person name="Takami H."/>
        </authorList>
    </citation>
    <scope>NUCLEOTIDE SEQUENCE</scope>
    <source>
        <strain evidence="1">Expedition CK06-06</strain>
    </source>
</reference>
<organism evidence="1">
    <name type="scientific">marine sediment metagenome</name>
    <dbReference type="NCBI Taxonomy" id="412755"/>
    <lineage>
        <taxon>unclassified sequences</taxon>
        <taxon>metagenomes</taxon>
        <taxon>ecological metagenomes</taxon>
    </lineage>
</organism>
<proteinExistence type="predicted"/>
<protein>
    <recommendedName>
        <fullName evidence="2">Trigger factor</fullName>
    </recommendedName>
</protein>
<comment type="caution">
    <text evidence="1">The sequence shown here is derived from an EMBL/GenBank/DDBJ whole genome shotgun (WGS) entry which is preliminary data.</text>
</comment>
<dbReference type="EMBL" id="BARW01035949">
    <property type="protein sequence ID" value="GAJ23886.1"/>
    <property type="molecule type" value="Genomic_DNA"/>
</dbReference>
<name>X1VXP8_9ZZZZ</name>
<sequence>IEKMTRDAAENKDELSKYLNTPQAQQSIGQLLITQKTVQRLVEIAEGSDTSVEAKQKEGQE</sequence>